<evidence type="ECO:0000256" key="8">
    <source>
        <dbReference type="SAM" id="MobiDB-lite"/>
    </source>
</evidence>
<evidence type="ECO:0000256" key="7">
    <source>
        <dbReference type="RuleBase" id="RU367025"/>
    </source>
</evidence>
<keyword evidence="10" id="KW-1185">Reference proteome</keyword>
<keyword evidence="4 7" id="KW-0747">Spliceosome</keyword>
<comment type="function">
    <text evidence="7">Required for pre-mRNA splicing.</text>
</comment>
<dbReference type="PANTHER" id="PTHR23142">
    <property type="entry name" value="PRE-MRNA-SPLICING FACTOR 38A-RELATED"/>
    <property type="match status" value="1"/>
</dbReference>
<evidence type="ECO:0000256" key="2">
    <source>
        <dbReference type="ARBA" id="ARBA00006164"/>
    </source>
</evidence>
<evidence type="ECO:0000256" key="5">
    <source>
        <dbReference type="ARBA" id="ARBA00023187"/>
    </source>
</evidence>
<comment type="similarity">
    <text evidence="2 7">Belongs to the PRP38 family.</text>
</comment>
<protein>
    <recommendedName>
        <fullName evidence="7">Pre-mRNA-splicing factor 38</fullName>
    </recommendedName>
</protein>
<feature type="compositionally biased region" description="Basic and acidic residues" evidence="8">
    <location>
        <begin position="219"/>
        <end position="228"/>
    </location>
</feature>
<feature type="compositionally biased region" description="Acidic residues" evidence="8">
    <location>
        <begin position="229"/>
        <end position="238"/>
    </location>
</feature>
<dbReference type="RefSeq" id="XP_033655500.1">
    <property type="nucleotide sequence ID" value="XM_033798077.1"/>
</dbReference>
<sequence length="274" mass="31443">MPSSEEDQNPSRNMSLKPLGHRGRSIQGVAPTTLFDKPVRDRITTSIYWMECCSRLNAATLCDQAANLTYIGGTYGITGKPTPFLCLAFRLLELAPEKDIILEYLNFKEDLKDKNGKTEEVSNDNDGKANEVTKEKPIEFKYLRCLAAFYIRLTWKPVEIYQHLEPLLKDFRKIRKRTKDGFTLTYVDEFVDDLLTKNHVCGTTLWRLKPRQELEDMDLLEPREKLLPDEDEDDEEMVTSDAGASRSPVEMDVGDWTIQREDRRPLSSPISSSA</sequence>
<dbReference type="EMBL" id="ML986489">
    <property type="protein sequence ID" value="KAF2277961.1"/>
    <property type="molecule type" value="Genomic_DNA"/>
</dbReference>
<dbReference type="AlphaFoldDB" id="A0A6A6JMY6"/>
<dbReference type="OrthoDB" id="190958at2759"/>
<feature type="region of interest" description="Disordered" evidence="8">
    <location>
        <begin position="219"/>
        <end position="274"/>
    </location>
</feature>
<accession>A0A6A6JMY6</accession>
<reference evidence="9" key="1">
    <citation type="journal article" date="2020" name="Stud. Mycol.">
        <title>101 Dothideomycetes genomes: a test case for predicting lifestyles and emergence of pathogens.</title>
        <authorList>
            <person name="Haridas S."/>
            <person name="Albert R."/>
            <person name="Binder M."/>
            <person name="Bloem J."/>
            <person name="Labutti K."/>
            <person name="Salamov A."/>
            <person name="Andreopoulos B."/>
            <person name="Baker S."/>
            <person name="Barry K."/>
            <person name="Bills G."/>
            <person name="Bluhm B."/>
            <person name="Cannon C."/>
            <person name="Castanera R."/>
            <person name="Culley D."/>
            <person name="Daum C."/>
            <person name="Ezra D."/>
            <person name="Gonzalez J."/>
            <person name="Henrissat B."/>
            <person name="Kuo A."/>
            <person name="Liang C."/>
            <person name="Lipzen A."/>
            <person name="Lutzoni F."/>
            <person name="Magnuson J."/>
            <person name="Mondo S."/>
            <person name="Nolan M."/>
            <person name="Ohm R."/>
            <person name="Pangilinan J."/>
            <person name="Park H.-J."/>
            <person name="Ramirez L."/>
            <person name="Alfaro M."/>
            <person name="Sun H."/>
            <person name="Tritt A."/>
            <person name="Yoshinaga Y."/>
            <person name="Zwiers L.-H."/>
            <person name="Turgeon B."/>
            <person name="Goodwin S."/>
            <person name="Spatafora J."/>
            <person name="Crous P."/>
            <person name="Grigoriev I."/>
        </authorList>
    </citation>
    <scope>NUCLEOTIDE SEQUENCE</scope>
    <source>
        <strain evidence="9">CBS 379.55</strain>
    </source>
</reference>
<evidence type="ECO:0000256" key="6">
    <source>
        <dbReference type="ARBA" id="ARBA00023242"/>
    </source>
</evidence>
<gene>
    <name evidence="9" type="ORF">EI97DRAFT_432052</name>
</gene>
<evidence type="ECO:0000256" key="1">
    <source>
        <dbReference type="ARBA" id="ARBA00004123"/>
    </source>
</evidence>
<dbReference type="InterPro" id="IPR005037">
    <property type="entry name" value="PRP38"/>
</dbReference>
<dbReference type="GO" id="GO:0000398">
    <property type="term" value="P:mRNA splicing, via spliceosome"/>
    <property type="evidence" value="ECO:0007669"/>
    <property type="project" value="UniProtKB-UniRule"/>
</dbReference>
<organism evidence="9 10">
    <name type="scientific">Westerdykella ornata</name>
    <dbReference type="NCBI Taxonomy" id="318751"/>
    <lineage>
        <taxon>Eukaryota</taxon>
        <taxon>Fungi</taxon>
        <taxon>Dikarya</taxon>
        <taxon>Ascomycota</taxon>
        <taxon>Pezizomycotina</taxon>
        <taxon>Dothideomycetes</taxon>
        <taxon>Pleosporomycetidae</taxon>
        <taxon>Pleosporales</taxon>
        <taxon>Sporormiaceae</taxon>
        <taxon>Westerdykella</taxon>
    </lineage>
</organism>
<dbReference type="GeneID" id="54551252"/>
<proteinExistence type="inferred from homology"/>
<evidence type="ECO:0000313" key="9">
    <source>
        <dbReference type="EMBL" id="KAF2277961.1"/>
    </source>
</evidence>
<keyword evidence="3 7" id="KW-0507">mRNA processing</keyword>
<dbReference type="Pfam" id="PF03371">
    <property type="entry name" value="PRP38"/>
    <property type="match status" value="1"/>
</dbReference>
<dbReference type="GO" id="GO:0005681">
    <property type="term" value="C:spliceosomal complex"/>
    <property type="evidence" value="ECO:0007669"/>
    <property type="project" value="UniProtKB-KW"/>
</dbReference>
<evidence type="ECO:0000313" key="10">
    <source>
        <dbReference type="Proteomes" id="UP000800097"/>
    </source>
</evidence>
<keyword evidence="6 7" id="KW-0539">Nucleus</keyword>
<keyword evidence="5 7" id="KW-0508">mRNA splicing</keyword>
<name>A0A6A6JMY6_WESOR</name>
<evidence type="ECO:0000256" key="4">
    <source>
        <dbReference type="ARBA" id="ARBA00022728"/>
    </source>
</evidence>
<dbReference type="Proteomes" id="UP000800097">
    <property type="component" value="Unassembled WGS sequence"/>
</dbReference>
<feature type="region of interest" description="Disordered" evidence="8">
    <location>
        <begin position="1"/>
        <end position="25"/>
    </location>
</feature>
<comment type="subcellular location">
    <subcellularLocation>
        <location evidence="1 7">Nucleus</location>
    </subcellularLocation>
</comment>
<evidence type="ECO:0000256" key="3">
    <source>
        <dbReference type="ARBA" id="ARBA00022664"/>
    </source>
</evidence>